<evidence type="ECO:0000256" key="1">
    <source>
        <dbReference type="SAM" id="MobiDB-lite"/>
    </source>
</evidence>
<name>A0A132AFB8_SARSC</name>
<feature type="region of interest" description="Disordered" evidence="1">
    <location>
        <begin position="1"/>
        <end position="38"/>
    </location>
</feature>
<accession>A0A132AFB8</accession>
<feature type="region of interest" description="Disordered" evidence="1">
    <location>
        <begin position="104"/>
        <end position="125"/>
    </location>
</feature>
<organism evidence="2 3">
    <name type="scientific">Sarcoptes scabiei</name>
    <name type="common">Itch mite</name>
    <name type="synonym">Acarus scabiei</name>
    <dbReference type="NCBI Taxonomy" id="52283"/>
    <lineage>
        <taxon>Eukaryota</taxon>
        <taxon>Metazoa</taxon>
        <taxon>Ecdysozoa</taxon>
        <taxon>Arthropoda</taxon>
        <taxon>Chelicerata</taxon>
        <taxon>Arachnida</taxon>
        <taxon>Acari</taxon>
        <taxon>Acariformes</taxon>
        <taxon>Sarcoptiformes</taxon>
        <taxon>Astigmata</taxon>
        <taxon>Psoroptidia</taxon>
        <taxon>Sarcoptoidea</taxon>
        <taxon>Sarcoptidae</taxon>
        <taxon>Sarcoptinae</taxon>
        <taxon>Sarcoptes</taxon>
    </lineage>
</organism>
<comment type="caution">
    <text evidence="2">The sequence shown here is derived from an EMBL/GenBank/DDBJ whole genome shotgun (WGS) entry which is preliminary data.</text>
</comment>
<feature type="compositionally biased region" description="Acidic residues" evidence="1">
    <location>
        <begin position="16"/>
        <end position="34"/>
    </location>
</feature>
<gene>
    <name evidence="2" type="ORF">QR98_0080860</name>
</gene>
<proteinExistence type="predicted"/>
<reference evidence="2 3" key="1">
    <citation type="journal article" date="2015" name="Parasit. Vectors">
        <title>Draft genome of the scabies mite.</title>
        <authorList>
            <person name="Rider S.D.Jr."/>
            <person name="Morgan M.S."/>
            <person name="Arlian L.G."/>
        </authorList>
    </citation>
    <scope>NUCLEOTIDE SEQUENCE [LARGE SCALE GENOMIC DNA]</scope>
    <source>
        <strain evidence="2">Arlian Lab</strain>
    </source>
</reference>
<evidence type="ECO:0000313" key="3">
    <source>
        <dbReference type="Proteomes" id="UP000616769"/>
    </source>
</evidence>
<evidence type="ECO:0000313" key="2">
    <source>
        <dbReference type="EMBL" id="KPM09549.1"/>
    </source>
</evidence>
<sequence length="262" mass="30710">MVDGFSEIGPTNLDSDVNDDDDDDYGGDGDDDAEPNGFVRISNRFGHVIPCRISFKRRRLLQNLPYYHQKQQQQQQQQQSYRNYPFRYRLRSKEFSNRYHLYHHHHHHHHNHPQQQQRSQSISSKTTIDDYLSLDSSNRIGSGHSNSEMNYYLDEDIDENEIRENLIERIYWQVRDERSLEDEHYVTAIDVLGLREQREDGSLAFLPFGPSASMASSLASIAGELHNSLYRCVIVLKGERGRLISRPINVNVGEFEFCLKFF</sequence>
<dbReference type="AlphaFoldDB" id="A0A132AFB8"/>
<dbReference type="Proteomes" id="UP000616769">
    <property type="component" value="Unassembled WGS sequence"/>
</dbReference>
<dbReference type="VEuPathDB" id="VectorBase:SSCA010623"/>
<dbReference type="EMBL" id="JXLN01013720">
    <property type="protein sequence ID" value="KPM09549.1"/>
    <property type="molecule type" value="Genomic_DNA"/>
</dbReference>
<protein>
    <submittedName>
        <fullName evidence="2">Uncharacterized protein</fullName>
    </submittedName>
</protein>